<dbReference type="InterPro" id="IPR036230">
    <property type="entry name" value="LeuA_allosteric_dom_sf"/>
</dbReference>
<dbReference type="Gene3D" id="3.30.160.270">
    <property type="match status" value="1"/>
</dbReference>
<sequence>MTFLVLDRDPTSNPAQPTASAWFAEHFGADVPRALREPAAVMCWERFAATYGRPAGPVRLGHWACTDPDRPAGRLGPQARNFRAVIAVGDRISTSTAAAGGPIAALTAMLHERGITVETLKFHQMHAGGCTATFVCGGDGIATEWAMGWSEDPTLSALRALIACANRLLAHPHSGRRTMGMPSFGTGMPP</sequence>
<name>A0A498PV36_9MYCO</name>
<evidence type="ECO:0000313" key="2">
    <source>
        <dbReference type="EMBL" id="VBA36767.1"/>
    </source>
</evidence>
<dbReference type="Proteomes" id="UP000273307">
    <property type="component" value="Unassembled WGS sequence"/>
</dbReference>
<organism evidence="2 3">
    <name type="scientific">Mycobacterium attenuatum</name>
    <dbReference type="NCBI Taxonomy" id="2341086"/>
    <lineage>
        <taxon>Bacteria</taxon>
        <taxon>Bacillati</taxon>
        <taxon>Actinomycetota</taxon>
        <taxon>Actinomycetes</taxon>
        <taxon>Mycobacteriales</taxon>
        <taxon>Mycobacteriaceae</taxon>
        <taxon>Mycobacterium</taxon>
    </lineage>
</organism>
<gene>
    <name evidence="2" type="ORF">LAUMK136_01571</name>
</gene>
<proteinExistence type="predicted"/>
<dbReference type="RefSeq" id="WP_244603822.1">
    <property type="nucleotide sequence ID" value="NZ_UPHP01000037.1"/>
</dbReference>
<reference evidence="2 3" key="1">
    <citation type="submission" date="2018-09" db="EMBL/GenBank/DDBJ databases">
        <authorList>
            <person name="Tagini F."/>
        </authorList>
    </citation>
    <scope>NUCLEOTIDE SEQUENCE [LARGE SCALE GENOMIC DNA]</scope>
    <source>
        <strain evidence="2 3">MK136</strain>
    </source>
</reference>
<dbReference type="GO" id="GO:0016740">
    <property type="term" value="F:transferase activity"/>
    <property type="evidence" value="ECO:0007669"/>
    <property type="project" value="UniProtKB-KW"/>
</dbReference>
<keyword evidence="1" id="KW-0808">Transferase</keyword>
<accession>A0A498PV36</accession>
<keyword evidence="3" id="KW-1185">Reference proteome</keyword>
<dbReference type="AlphaFoldDB" id="A0A498PV36"/>
<evidence type="ECO:0008006" key="4">
    <source>
        <dbReference type="Google" id="ProtNLM"/>
    </source>
</evidence>
<dbReference type="SUPFAM" id="SSF110921">
    <property type="entry name" value="2-isopropylmalate synthase LeuA, allosteric (dimerisation) domain"/>
    <property type="match status" value="1"/>
</dbReference>
<dbReference type="EMBL" id="UPHP01000037">
    <property type="protein sequence ID" value="VBA36767.1"/>
    <property type="molecule type" value="Genomic_DNA"/>
</dbReference>
<protein>
    <recommendedName>
        <fullName evidence="4">Homocitrate synthase</fullName>
    </recommendedName>
</protein>
<evidence type="ECO:0000313" key="3">
    <source>
        <dbReference type="Proteomes" id="UP000273307"/>
    </source>
</evidence>
<evidence type="ECO:0000256" key="1">
    <source>
        <dbReference type="ARBA" id="ARBA00022679"/>
    </source>
</evidence>